<sequence>MLPSISASSSSLTITNETENQSAHDNSALSSSDPFLVSIRIITFGLLYGKISKSSYDLIYNLQDLPNPLTAQARKKMTGLNKPLRKDFFSNEFVKSFFYTSYKEIVKEIRKFHAACQKLQTNAEQTAEERALTQTEEHSKIVDTINEEILEEKTEKEDTFCKTEMQEQIIKDDHQDSKKNNEDTEGEESNEEEDDTEDEEVESEKDEEDDEKTFTVAIYCHKGKHRSVSFAEELKEKLSSDPVLRLLISEINVTHRDVHKNTSSNKSNDKNTRRNQKSSFSYFND</sequence>
<organism evidence="3 4">
    <name type="scientific">Naegleria fowleri</name>
    <name type="common">Brain eating amoeba</name>
    <dbReference type="NCBI Taxonomy" id="5763"/>
    <lineage>
        <taxon>Eukaryota</taxon>
        <taxon>Discoba</taxon>
        <taxon>Heterolobosea</taxon>
        <taxon>Tetramitia</taxon>
        <taxon>Eutetramitia</taxon>
        <taxon>Vahlkampfiidae</taxon>
        <taxon>Naegleria</taxon>
    </lineage>
</organism>
<comment type="caution">
    <text evidence="3">The sequence shown here is derived from an EMBL/GenBank/DDBJ whole genome shotgun (WGS) entry which is preliminary data.</text>
</comment>
<dbReference type="InterPro" id="IPR053931">
    <property type="entry name" value="RapZ_C"/>
</dbReference>
<dbReference type="EMBL" id="VFQX01000016">
    <property type="protein sequence ID" value="KAF0981048.1"/>
    <property type="molecule type" value="Genomic_DNA"/>
</dbReference>
<evidence type="ECO:0000256" key="1">
    <source>
        <dbReference type="SAM" id="MobiDB-lite"/>
    </source>
</evidence>
<evidence type="ECO:0000313" key="3">
    <source>
        <dbReference type="EMBL" id="KAF0981048.1"/>
    </source>
</evidence>
<evidence type="ECO:0000313" key="4">
    <source>
        <dbReference type="Proteomes" id="UP000444721"/>
    </source>
</evidence>
<name>A0A6A5C5D7_NAEFO</name>
<dbReference type="RefSeq" id="XP_044565761.1">
    <property type="nucleotide sequence ID" value="XM_044703399.1"/>
</dbReference>
<feature type="region of interest" description="Disordered" evidence="1">
    <location>
        <begin position="168"/>
        <end position="214"/>
    </location>
</feature>
<dbReference type="Proteomes" id="UP000444721">
    <property type="component" value="Unassembled WGS sequence"/>
</dbReference>
<evidence type="ECO:0000259" key="2">
    <source>
        <dbReference type="Pfam" id="PF22740"/>
    </source>
</evidence>
<feature type="compositionally biased region" description="Acidic residues" evidence="1">
    <location>
        <begin position="183"/>
        <end position="211"/>
    </location>
</feature>
<gene>
    <name evidence="3" type="ORF">FDP41_012836</name>
</gene>
<feature type="compositionally biased region" description="Basic and acidic residues" evidence="1">
    <location>
        <begin position="168"/>
        <end position="182"/>
    </location>
</feature>
<dbReference type="OrthoDB" id="10267139at2759"/>
<feature type="domain" description="RapZ C-terminal" evidence="2">
    <location>
        <begin position="207"/>
        <end position="258"/>
    </location>
</feature>
<dbReference type="VEuPathDB" id="AmoebaDB:NfTy_079970"/>
<dbReference type="VEuPathDB" id="AmoebaDB:NF0051860"/>
<accession>A0A6A5C5D7</accession>
<protein>
    <recommendedName>
        <fullName evidence="2">RapZ C-terminal domain-containing protein</fullName>
    </recommendedName>
</protein>
<feature type="region of interest" description="Disordered" evidence="1">
    <location>
        <begin position="1"/>
        <end position="29"/>
    </location>
</feature>
<dbReference type="OMA" id="THRDIGD"/>
<keyword evidence="4" id="KW-1185">Reference proteome</keyword>
<reference evidence="3 4" key="1">
    <citation type="journal article" date="2019" name="Sci. Rep.">
        <title>Nanopore sequencing improves the draft genome of the human pathogenic amoeba Naegleria fowleri.</title>
        <authorList>
            <person name="Liechti N."/>
            <person name="Schurch N."/>
            <person name="Bruggmann R."/>
            <person name="Wittwer M."/>
        </authorList>
    </citation>
    <scope>NUCLEOTIDE SEQUENCE [LARGE SCALE GENOMIC DNA]</scope>
    <source>
        <strain evidence="3 4">ATCC 30894</strain>
    </source>
</reference>
<dbReference type="AlphaFoldDB" id="A0A6A5C5D7"/>
<feature type="compositionally biased region" description="Polar residues" evidence="1">
    <location>
        <begin position="12"/>
        <end position="29"/>
    </location>
</feature>
<feature type="compositionally biased region" description="Low complexity" evidence="1">
    <location>
        <begin position="1"/>
        <end position="11"/>
    </location>
</feature>
<proteinExistence type="predicted"/>
<dbReference type="Pfam" id="PF22740">
    <property type="entry name" value="PapZ_C"/>
    <property type="match status" value="1"/>
</dbReference>
<dbReference type="GeneID" id="68120051"/>
<feature type="region of interest" description="Disordered" evidence="1">
    <location>
        <begin position="254"/>
        <end position="285"/>
    </location>
</feature>
<dbReference type="VEuPathDB" id="AmoebaDB:FDP41_012836"/>